<evidence type="ECO:0000313" key="3">
    <source>
        <dbReference type="EMBL" id="KAG2913922.1"/>
    </source>
</evidence>
<accession>A0A8T1B8V5</accession>
<name>A0A8T1B8V5_9STRA</name>
<dbReference type="AlphaFoldDB" id="A0A8T1B8V5"/>
<comment type="caution">
    <text evidence="2">The sequence shown here is derived from an EMBL/GenBank/DDBJ whole genome shotgun (WGS) entry which is preliminary data.</text>
</comment>
<dbReference type="Proteomes" id="UP000697107">
    <property type="component" value="Unassembled WGS sequence"/>
</dbReference>
<evidence type="ECO:0000256" key="1">
    <source>
        <dbReference type="SAM" id="SignalP"/>
    </source>
</evidence>
<dbReference type="Proteomes" id="UP000736787">
    <property type="component" value="Unassembled WGS sequence"/>
</dbReference>
<gene>
    <name evidence="2" type="ORF">PC115_g17023</name>
    <name evidence="3" type="ORF">PC117_g18475</name>
    <name evidence="4" type="ORF">PC118_g17263</name>
    <name evidence="5" type="ORF">PC129_g15153</name>
</gene>
<keyword evidence="1" id="KW-0732">Signal</keyword>
<dbReference type="Proteomes" id="UP000774804">
    <property type="component" value="Unassembled WGS sequence"/>
</dbReference>
<evidence type="ECO:0000313" key="4">
    <source>
        <dbReference type="EMBL" id="KAG2969752.1"/>
    </source>
</evidence>
<evidence type="ECO:0008006" key="7">
    <source>
        <dbReference type="Google" id="ProtNLM"/>
    </source>
</evidence>
<evidence type="ECO:0000313" key="6">
    <source>
        <dbReference type="Proteomes" id="UP000774804"/>
    </source>
</evidence>
<dbReference type="EMBL" id="RCML01000769">
    <property type="protein sequence ID" value="KAG2969752.1"/>
    <property type="molecule type" value="Genomic_DNA"/>
</dbReference>
<evidence type="ECO:0000313" key="5">
    <source>
        <dbReference type="EMBL" id="KAG3213921.1"/>
    </source>
</evidence>
<protein>
    <recommendedName>
        <fullName evidence="7">Secreted protein</fullName>
    </recommendedName>
</protein>
<feature type="signal peptide" evidence="1">
    <location>
        <begin position="1"/>
        <end position="21"/>
    </location>
</feature>
<proteinExistence type="predicted"/>
<dbReference type="Proteomes" id="UP000760860">
    <property type="component" value="Unassembled WGS sequence"/>
</dbReference>
<reference evidence="2" key="1">
    <citation type="submission" date="2018-10" db="EMBL/GenBank/DDBJ databases">
        <title>Effector identification in a new, highly contiguous assembly of the strawberry crown rot pathogen Phytophthora cactorum.</title>
        <authorList>
            <person name="Armitage A.D."/>
            <person name="Nellist C.F."/>
            <person name="Bates H."/>
            <person name="Vickerstaff R.J."/>
            <person name="Harrison R.J."/>
        </authorList>
    </citation>
    <scope>NUCLEOTIDE SEQUENCE</scope>
    <source>
        <strain evidence="2">4032</strain>
        <strain evidence="3">4040</strain>
        <strain evidence="4">P415</strain>
        <strain evidence="5">P421</strain>
    </source>
</reference>
<sequence length="73" mass="8011">MMTAAIDALAWAVLVFATTSASLTVKASFQAASTMSWVRAMWPRYRNLIHGGRNLRLCITAPRLAILFLSAQV</sequence>
<dbReference type="EMBL" id="RCMI01000781">
    <property type="protein sequence ID" value="KAG2897857.1"/>
    <property type="molecule type" value="Genomic_DNA"/>
</dbReference>
<organism evidence="2 6">
    <name type="scientific">Phytophthora cactorum</name>
    <dbReference type="NCBI Taxonomy" id="29920"/>
    <lineage>
        <taxon>Eukaryota</taxon>
        <taxon>Sar</taxon>
        <taxon>Stramenopiles</taxon>
        <taxon>Oomycota</taxon>
        <taxon>Peronosporomycetes</taxon>
        <taxon>Peronosporales</taxon>
        <taxon>Peronosporaceae</taxon>
        <taxon>Phytophthora</taxon>
    </lineage>
</organism>
<dbReference type="EMBL" id="RCMV01000686">
    <property type="protein sequence ID" value="KAG3213921.1"/>
    <property type="molecule type" value="Genomic_DNA"/>
</dbReference>
<feature type="chain" id="PRO_5040043915" description="Secreted protein" evidence="1">
    <location>
        <begin position="22"/>
        <end position="73"/>
    </location>
</feature>
<evidence type="ECO:0000313" key="2">
    <source>
        <dbReference type="EMBL" id="KAG2897857.1"/>
    </source>
</evidence>
<dbReference type="EMBL" id="RCMK01000748">
    <property type="protein sequence ID" value="KAG2913922.1"/>
    <property type="molecule type" value="Genomic_DNA"/>
</dbReference>